<gene>
    <name evidence="3" type="ORF">ZOSMA_246G00190</name>
</gene>
<dbReference type="InterPro" id="IPR046848">
    <property type="entry name" value="E_motif"/>
</dbReference>
<protein>
    <recommendedName>
        <fullName evidence="5">Pentatricopeptide repeat-containing protein</fullName>
    </recommendedName>
</protein>
<dbReference type="InterPro" id="IPR046960">
    <property type="entry name" value="PPR_At4g14850-like_plant"/>
</dbReference>
<dbReference type="InterPro" id="IPR011990">
    <property type="entry name" value="TPR-like_helical_dom_sf"/>
</dbReference>
<dbReference type="PANTHER" id="PTHR47926:SF410">
    <property type="entry name" value="(WILD MALAYSIAN BANANA) HYPOTHETICAL PROTEIN"/>
    <property type="match status" value="1"/>
</dbReference>
<evidence type="ECO:0000256" key="2">
    <source>
        <dbReference type="PROSITE-ProRule" id="PRU00708"/>
    </source>
</evidence>
<dbReference type="EMBL" id="LFYR01000857">
    <property type="protein sequence ID" value="KMZ68227.1"/>
    <property type="molecule type" value="Genomic_DNA"/>
</dbReference>
<dbReference type="PROSITE" id="PS51375">
    <property type="entry name" value="PPR"/>
    <property type="match status" value="6"/>
</dbReference>
<dbReference type="Gene3D" id="1.25.40.10">
    <property type="entry name" value="Tetratricopeptide repeat domain"/>
    <property type="match status" value="4"/>
</dbReference>
<dbReference type="STRING" id="29655.A0A0K9PJ28"/>
<dbReference type="Pfam" id="PF13041">
    <property type="entry name" value="PPR_2"/>
    <property type="match status" value="1"/>
</dbReference>
<dbReference type="GO" id="GO:0003723">
    <property type="term" value="F:RNA binding"/>
    <property type="evidence" value="ECO:0007669"/>
    <property type="project" value="InterPro"/>
</dbReference>
<keyword evidence="4" id="KW-1185">Reference proteome</keyword>
<dbReference type="GO" id="GO:0009451">
    <property type="term" value="P:RNA modification"/>
    <property type="evidence" value="ECO:0000318"/>
    <property type="project" value="GO_Central"/>
</dbReference>
<keyword evidence="1" id="KW-0677">Repeat</keyword>
<sequence>MVSTTNKAITVYIRNGDLDGARKLFDTMSVKNIISWNSILAGYSKKAGHLKEARELFERIPNPDVVSFNTMITCYFHNTDVDGARRLFDGMLRKDLASWNSMISGLSKNGLVNEAAMLFSAMPYRNNVSWNAVVSGYVRMGDIDKAEEYYKKASERDDVILQTAMITGYMNSRRVGCAEKLFGMMKLKNLVTWNAMVAGYVENNQSENGLKLFRVMIRDMMANPSTLSSALLGCSNLSSLFLGRQIHQLSLKSPSYSDDPSVGTSLLSMYSKCGELEDARKVFDMMTLKDVVAWNAMISGYAHHGIGRTSHALFNKMINEKKSPDWITFVAVLTACAHTGMVELGWHYFHSMVRDHGVDHTPDHYSCMVDLLCRAGSVSEAARLIRSMPFKPHEAVYGMLLSACRRENNVELAEYAAKNLLEMEPRNCGGYVQLANVYASARMWSDVSKVRIVMKESKVVKTPGYSWIEVGGGVHEFRSGDRMHPQLDSVVCQLKELEKRMKVKIKPFN</sequence>
<name>A0A0K9PJ28_ZOSMR</name>
<reference evidence="4" key="1">
    <citation type="journal article" date="2016" name="Nature">
        <title>The genome of the seagrass Zostera marina reveals angiosperm adaptation to the sea.</title>
        <authorList>
            <person name="Olsen J.L."/>
            <person name="Rouze P."/>
            <person name="Verhelst B."/>
            <person name="Lin Y.-C."/>
            <person name="Bayer T."/>
            <person name="Collen J."/>
            <person name="Dattolo E."/>
            <person name="De Paoli E."/>
            <person name="Dittami S."/>
            <person name="Maumus F."/>
            <person name="Michel G."/>
            <person name="Kersting A."/>
            <person name="Lauritano C."/>
            <person name="Lohaus R."/>
            <person name="Toepel M."/>
            <person name="Tonon T."/>
            <person name="Vanneste K."/>
            <person name="Amirebrahimi M."/>
            <person name="Brakel J."/>
            <person name="Bostroem C."/>
            <person name="Chovatia M."/>
            <person name="Grimwood J."/>
            <person name="Jenkins J.W."/>
            <person name="Jueterbock A."/>
            <person name="Mraz A."/>
            <person name="Stam W.T."/>
            <person name="Tice H."/>
            <person name="Bornberg-Bauer E."/>
            <person name="Green P.J."/>
            <person name="Pearson G.A."/>
            <person name="Procaccini G."/>
            <person name="Duarte C.M."/>
            <person name="Schmutz J."/>
            <person name="Reusch T.B.H."/>
            <person name="Van de Peer Y."/>
        </authorList>
    </citation>
    <scope>NUCLEOTIDE SEQUENCE [LARGE SCALE GENOMIC DNA]</scope>
    <source>
        <strain evidence="4">cv. Finnish</strain>
    </source>
</reference>
<feature type="repeat" description="PPR" evidence="2">
    <location>
        <begin position="32"/>
        <end position="63"/>
    </location>
</feature>
<dbReference type="Proteomes" id="UP000036987">
    <property type="component" value="Unassembled WGS sequence"/>
</dbReference>
<evidence type="ECO:0008006" key="5">
    <source>
        <dbReference type="Google" id="ProtNLM"/>
    </source>
</evidence>
<dbReference type="Pfam" id="PF12854">
    <property type="entry name" value="PPR_1"/>
    <property type="match status" value="1"/>
</dbReference>
<proteinExistence type="predicted"/>
<dbReference type="FunFam" id="1.25.40.10:FF:000158">
    <property type="entry name" value="pentatricopeptide repeat-containing protein At2g33680"/>
    <property type="match status" value="1"/>
</dbReference>
<comment type="caution">
    <text evidence="3">The sequence shown here is derived from an EMBL/GenBank/DDBJ whole genome shotgun (WGS) entry which is preliminary data.</text>
</comment>
<dbReference type="OrthoDB" id="185373at2759"/>
<dbReference type="GO" id="GO:0099402">
    <property type="term" value="P:plant organ development"/>
    <property type="evidence" value="ECO:0007669"/>
    <property type="project" value="UniProtKB-ARBA"/>
</dbReference>
<feature type="repeat" description="PPR" evidence="2">
    <location>
        <begin position="361"/>
        <end position="395"/>
    </location>
</feature>
<feature type="repeat" description="PPR" evidence="2">
    <location>
        <begin position="290"/>
        <end position="324"/>
    </location>
</feature>
<feature type="repeat" description="PPR" evidence="2">
    <location>
        <begin position="64"/>
        <end position="98"/>
    </location>
</feature>
<dbReference type="Pfam" id="PF20431">
    <property type="entry name" value="E_motif"/>
    <property type="match status" value="1"/>
</dbReference>
<organism evidence="3 4">
    <name type="scientific">Zostera marina</name>
    <name type="common">Eelgrass</name>
    <dbReference type="NCBI Taxonomy" id="29655"/>
    <lineage>
        <taxon>Eukaryota</taxon>
        <taxon>Viridiplantae</taxon>
        <taxon>Streptophyta</taxon>
        <taxon>Embryophyta</taxon>
        <taxon>Tracheophyta</taxon>
        <taxon>Spermatophyta</taxon>
        <taxon>Magnoliopsida</taxon>
        <taxon>Liliopsida</taxon>
        <taxon>Zosteraceae</taxon>
        <taxon>Zostera</taxon>
    </lineage>
</organism>
<dbReference type="AlphaFoldDB" id="A0A0K9PJ28"/>
<feature type="repeat" description="PPR" evidence="2">
    <location>
        <begin position="126"/>
        <end position="160"/>
    </location>
</feature>
<feature type="repeat" description="PPR" evidence="2">
    <location>
        <begin position="189"/>
        <end position="219"/>
    </location>
</feature>
<dbReference type="NCBIfam" id="TIGR00756">
    <property type="entry name" value="PPR"/>
    <property type="match status" value="7"/>
</dbReference>
<dbReference type="InterPro" id="IPR002885">
    <property type="entry name" value="PPR_rpt"/>
</dbReference>
<dbReference type="Pfam" id="PF01535">
    <property type="entry name" value="PPR"/>
    <property type="match status" value="7"/>
</dbReference>
<accession>A0A0K9PJ28</accession>
<dbReference type="PANTHER" id="PTHR47926">
    <property type="entry name" value="PENTATRICOPEPTIDE REPEAT-CONTAINING PROTEIN"/>
    <property type="match status" value="1"/>
</dbReference>
<evidence type="ECO:0000313" key="3">
    <source>
        <dbReference type="EMBL" id="KMZ68227.1"/>
    </source>
</evidence>
<evidence type="ECO:0000313" key="4">
    <source>
        <dbReference type="Proteomes" id="UP000036987"/>
    </source>
</evidence>
<dbReference type="OMA" id="CILFGEM"/>
<evidence type="ECO:0000256" key="1">
    <source>
        <dbReference type="ARBA" id="ARBA00022737"/>
    </source>
</evidence>
<dbReference type="SUPFAM" id="SSF81901">
    <property type="entry name" value="HCP-like"/>
    <property type="match status" value="1"/>
</dbReference>